<name>A0A0A9GTS9_ARUDO</name>
<dbReference type="AlphaFoldDB" id="A0A0A9GTS9"/>
<evidence type="ECO:0000313" key="1">
    <source>
        <dbReference type="EMBL" id="JAE25966.1"/>
    </source>
</evidence>
<accession>A0A0A9GTS9</accession>
<reference evidence="1" key="1">
    <citation type="submission" date="2014-09" db="EMBL/GenBank/DDBJ databases">
        <authorList>
            <person name="Magalhaes I.L.F."/>
            <person name="Oliveira U."/>
            <person name="Santos F.R."/>
            <person name="Vidigal T.H.D.A."/>
            <person name="Brescovit A.D."/>
            <person name="Santos A.J."/>
        </authorList>
    </citation>
    <scope>NUCLEOTIDE SEQUENCE</scope>
    <source>
        <tissue evidence="1">Shoot tissue taken approximately 20 cm above the soil surface</tissue>
    </source>
</reference>
<reference evidence="1" key="2">
    <citation type="journal article" date="2015" name="Data Brief">
        <title>Shoot transcriptome of the giant reed, Arundo donax.</title>
        <authorList>
            <person name="Barrero R.A."/>
            <person name="Guerrero F.D."/>
            <person name="Moolhuijzen P."/>
            <person name="Goolsby J.A."/>
            <person name="Tidwell J."/>
            <person name="Bellgard S.E."/>
            <person name="Bellgard M.I."/>
        </authorList>
    </citation>
    <scope>NUCLEOTIDE SEQUENCE</scope>
    <source>
        <tissue evidence="1">Shoot tissue taken approximately 20 cm above the soil surface</tissue>
    </source>
</reference>
<sequence>MVTFHMQKHLWSSGVWEFSIVDFFYLAEI</sequence>
<dbReference type="EMBL" id="GBRH01171930">
    <property type="protein sequence ID" value="JAE25966.1"/>
    <property type="molecule type" value="Transcribed_RNA"/>
</dbReference>
<protein>
    <submittedName>
        <fullName evidence="1">Uncharacterized protein</fullName>
    </submittedName>
</protein>
<organism evidence="1">
    <name type="scientific">Arundo donax</name>
    <name type="common">Giant reed</name>
    <name type="synonym">Donax arundinaceus</name>
    <dbReference type="NCBI Taxonomy" id="35708"/>
    <lineage>
        <taxon>Eukaryota</taxon>
        <taxon>Viridiplantae</taxon>
        <taxon>Streptophyta</taxon>
        <taxon>Embryophyta</taxon>
        <taxon>Tracheophyta</taxon>
        <taxon>Spermatophyta</taxon>
        <taxon>Magnoliopsida</taxon>
        <taxon>Liliopsida</taxon>
        <taxon>Poales</taxon>
        <taxon>Poaceae</taxon>
        <taxon>PACMAD clade</taxon>
        <taxon>Arundinoideae</taxon>
        <taxon>Arundineae</taxon>
        <taxon>Arundo</taxon>
    </lineage>
</organism>
<proteinExistence type="predicted"/>